<proteinExistence type="predicted"/>
<organism evidence="1 2">
    <name type="scientific">Tremella mesenterica</name>
    <name type="common">Jelly fungus</name>
    <dbReference type="NCBI Taxonomy" id="5217"/>
    <lineage>
        <taxon>Eukaryota</taxon>
        <taxon>Fungi</taxon>
        <taxon>Dikarya</taxon>
        <taxon>Basidiomycota</taxon>
        <taxon>Agaricomycotina</taxon>
        <taxon>Tremellomycetes</taxon>
        <taxon>Tremellales</taxon>
        <taxon>Tremellaceae</taxon>
        <taxon>Tremella</taxon>
    </lineage>
</organism>
<reference evidence="1 2" key="1">
    <citation type="submission" date="2016-06" db="EMBL/GenBank/DDBJ databases">
        <title>Evolution of pathogenesis and genome organization in the Tremellales.</title>
        <authorList>
            <person name="Cuomo C."/>
            <person name="Litvintseva A."/>
            <person name="Heitman J."/>
            <person name="Chen Y."/>
            <person name="Sun S."/>
            <person name="Springer D."/>
            <person name="Dromer F."/>
            <person name="Young S."/>
            <person name="Zeng Q."/>
            <person name="Chapman S."/>
            <person name="Gujja S."/>
            <person name="Saif S."/>
            <person name="Birren B."/>
        </authorList>
    </citation>
    <scope>NUCLEOTIDE SEQUENCE [LARGE SCALE GENOMIC DNA]</scope>
    <source>
        <strain evidence="1 2">ATCC 28783</strain>
    </source>
</reference>
<dbReference type="VEuPathDB" id="FungiDB:TREMEDRAFT_61104"/>
<dbReference type="InParanoid" id="A0A4V1M3W5"/>
<accession>A0A4V1M3W5</accession>
<dbReference type="AlphaFoldDB" id="A0A4V1M3W5"/>
<protein>
    <submittedName>
        <fullName evidence="1">Uncharacterized protein</fullName>
    </submittedName>
</protein>
<dbReference type="EMBL" id="SDIL01000050">
    <property type="protein sequence ID" value="RXK38287.1"/>
    <property type="molecule type" value="Genomic_DNA"/>
</dbReference>
<evidence type="ECO:0000313" key="1">
    <source>
        <dbReference type="EMBL" id="RXK38287.1"/>
    </source>
</evidence>
<gene>
    <name evidence="1" type="ORF">M231_04460</name>
</gene>
<sequence>MQPLEHAHGSLENLWKDYTRLETLKAKLVDVKVNTTDNEANTTAIEVIDVQDVHVARAPTYVNTTSGQPIPGTAEKVIPIPFRAGDRDKEMSSGTEVILSYDKAVEQLDSEFLAILILCPTRDAMIATACLWGGAPHPPETKILVDLLSRPCVGKFTRSYEYHLKYLEWGSQVCTGDKEQTGIPWDLLFSAVESVCRLMHLEDGYDPSQEVIEWGSLKKDHTSRCFYCESNPLYLSHAWHGIQEIRLDRENASRAKQYVKEWKEGLNGIRNVTSKEAEKIKSLSNIIVCTDMVSMHHQLLTALTAHTSLANGDNKGSEGDTVVDQFRDRLVQLSEMAT</sequence>
<keyword evidence="2" id="KW-1185">Reference proteome</keyword>
<dbReference type="Proteomes" id="UP000289152">
    <property type="component" value="Unassembled WGS sequence"/>
</dbReference>
<comment type="caution">
    <text evidence="1">The sequence shown here is derived from an EMBL/GenBank/DDBJ whole genome shotgun (WGS) entry which is preliminary data.</text>
</comment>
<evidence type="ECO:0000313" key="2">
    <source>
        <dbReference type="Proteomes" id="UP000289152"/>
    </source>
</evidence>
<name>A0A4V1M3W5_TREME</name>